<name>A0A1V5ZKY9_9BACT</name>
<gene>
    <name evidence="1" type="ORF">BWY04_01239</name>
</gene>
<accession>A0A1V5ZKY9</accession>
<reference evidence="1" key="1">
    <citation type="submission" date="2017-02" db="EMBL/GenBank/DDBJ databases">
        <title>Delving into the versatile metabolic prowess of the omnipresent phylum Bacteroidetes.</title>
        <authorList>
            <person name="Nobu M.K."/>
            <person name="Mei R."/>
            <person name="Narihiro T."/>
            <person name="Kuroda K."/>
            <person name="Liu W.-T."/>
        </authorList>
    </citation>
    <scope>NUCLEOTIDE SEQUENCE</scope>
    <source>
        <strain evidence="1">ADurb.Bin160</strain>
    </source>
</reference>
<sequence length="122" mass="13652">MEITKILGVALVGVAGAAVGYNLTKEGQNNTRMAIGKMADKFGMKKRSETASSSTNEATIKETINGLNDKIYTLYKNQELSEEQWKNLQKSILNLMIDGEESLEKFKSNIESQIKYELNKNQ</sequence>
<proteinExistence type="predicted"/>
<comment type="caution">
    <text evidence="1">The sequence shown here is derived from an EMBL/GenBank/DDBJ whole genome shotgun (WGS) entry which is preliminary data.</text>
</comment>
<organism evidence="1">
    <name type="scientific">candidate division CPR1 bacterium ADurb.Bin160</name>
    <dbReference type="NCBI Taxonomy" id="1852826"/>
    <lineage>
        <taxon>Bacteria</taxon>
        <taxon>candidate division CPR1</taxon>
    </lineage>
</organism>
<dbReference type="AlphaFoldDB" id="A0A1V5ZKY9"/>
<protein>
    <submittedName>
        <fullName evidence="1">Uncharacterized protein</fullName>
    </submittedName>
</protein>
<dbReference type="EMBL" id="MWDB01000034">
    <property type="protein sequence ID" value="OQB40728.1"/>
    <property type="molecule type" value="Genomic_DNA"/>
</dbReference>
<dbReference type="Proteomes" id="UP000485621">
    <property type="component" value="Unassembled WGS sequence"/>
</dbReference>
<evidence type="ECO:0000313" key="1">
    <source>
        <dbReference type="EMBL" id="OQB40728.1"/>
    </source>
</evidence>